<evidence type="ECO:0000313" key="3">
    <source>
        <dbReference type="Proteomes" id="UP001239994"/>
    </source>
</evidence>
<evidence type="ECO:0000313" key="2">
    <source>
        <dbReference type="EMBL" id="KAK1799567.1"/>
    </source>
</evidence>
<dbReference type="GO" id="GO:0000421">
    <property type="term" value="C:autophagosome membrane"/>
    <property type="evidence" value="ECO:0007669"/>
    <property type="project" value="TreeGrafter"/>
</dbReference>
<dbReference type="PANTHER" id="PTHR15949">
    <property type="entry name" value="TESTIS-EXPRESSED PROTEIN 264"/>
    <property type="match status" value="1"/>
</dbReference>
<comment type="caution">
    <text evidence="2">The sequence shown here is derived from an EMBL/GenBank/DDBJ whole genome shotgun (WGS) entry which is preliminary data.</text>
</comment>
<dbReference type="PANTHER" id="PTHR15949:SF3">
    <property type="entry name" value="TESTIS-EXPRESSED PROTEIN 264"/>
    <property type="match status" value="1"/>
</dbReference>
<feature type="compositionally biased region" description="Basic and acidic residues" evidence="1">
    <location>
        <begin position="271"/>
        <end position="298"/>
    </location>
</feature>
<sequence>MLRTVVATETTNSQNFGRNFTFELQIKLDLLLTGYVMYSGLLTEIHIRTGSPPIGGITVAYKYKEGPYKECGMLFSESGRIAPKLPTVGVFYDDPKKVPGSKCRCVVGSILSEGDETPATELQQLYEKCGFRLFTFPEVTHVVSACFPHRTFLSIYLGVWRVYPRLARYIKVTSCTSIHKCFGNGGSRKRGAEDPAKNRKLCAHPFLEIYKGRLIHYMGPLARQGDFYVPEVQESPRRPQEGEESEEERRTDISGADSYSECSSVSYPHPSDSRDQSRTRDQEQDRDRDSDPFEHSESDSDGQSNSSASSFEELDLEKDRVKPENKHTPDHSADEELSPQKRRMVVEGEESWVSPKRCKHILWKPPQSIKSNRSKSTRLD</sequence>
<keyword evidence="3" id="KW-1185">Reference proteome</keyword>
<gene>
    <name evidence="2" type="ORF">P4O66_000447</name>
</gene>
<dbReference type="GO" id="GO:0005789">
    <property type="term" value="C:endoplasmic reticulum membrane"/>
    <property type="evidence" value="ECO:0007669"/>
    <property type="project" value="TreeGrafter"/>
</dbReference>
<organism evidence="2 3">
    <name type="scientific">Electrophorus voltai</name>
    <dbReference type="NCBI Taxonomy" id="2609070"/>
    <lineage>
        <taxon>Eukaryota</taxon>
        <taxon>Metazoa</taxon>
        <taxon>Chordata</taxon>
        <taxon>Craniata</taxon>
        <taxon>Vertebrata</taxon>
        <taxon>Euteleostomi</taxon>
        <taxon>Actinopterygii</taxon>
        <taxon>Neopterygii</taxon>
        <taxon>Teleostei</taxon>
        <taxon>Ostariophysi</taxon>
        <taxon>Gymnotiformes</taxon>
        <taxon>Gymnotoidei</taxon>
        <taxon>Gymnotidae</taxon>
        <taxon>Electrophorus</taxon>
    </lineage>
</organism>
<feature type="compositionally biased region" description="Low complexity" evidence="1">
    <location>
        <begin position="301"/>
        <end position="310"/>
    </location>
</feature>
<dbReference type="Gene3D" id="3.20.80.10">
    <property type="entry name" value="Regulatory factor, effector binding domain"/>
    <property type="match status" value="1"/>
</dbReference>
<dbReference type="Proteomes" id="UP001239994">
    <property type="component" value="Unassembled WGS sequence"/>
</dbReference>
<dbReference type="AlphaFoldDB" id="A0AAD8ZID7"/>
<feature type="region of interest" description="Disordered" evidence="1">
    <location>
        <begin position="228"/>
        <end position="351"/>
    </location>
</feature>
<feature type="compositionally biased region" description="Basic and acidic residues" evidence="1">
    <location>
        <begin position="317"/>
        <end position="334"/>
    </location>
</feature>
<proteinExistence type="predicted"/>
<dbReference type="InterPro" id="IPR011256">
    <property type="entry name" value="Reg_factor_effector_dom_sf"/>
</dbReference>
<protein>
    <submittedName>
        <fullName evidence="2">Uncharacterized protein</fullName>
    </submittedName>
</protein>
<dbReference type="GO" id="GO:0106300">
    <property type="term" value="P:protein-DNA covalent cross-linking repair"/>
    <property type="evidence" value="ECO:0007669"/>
    <property type="project" value="TreeGrafter"/>
</dbReference>
<name>A0AAD8ZID7_9TELE</name>
<evidence type="ECO:0000256" key="1">
    <source>
        <dbReference type="SAM" id="MobiDB-lite"/>
    </source>
</evidence>
<dbReference type="GO" id="GO:0061709">
    <property type="term" value="P:reticulophagy"/>
    <property type="evidence" value="ECO:0007669"/>
    <property type="project" value="TreeGrafter"/>
</dbReference>
<dbReference type="GO" id="GO:0005657">
    <property type="term" value="C:replication fork"/>
    <property type="evidence" value="ECO:0007669"/>
    <property type="project" value="TreeGrafter"/>
</dbReference>
<reference evidence="2" key="1">
    <citation type="submission" date="2023-03" db="EMBL/GenBank/DDBJ databases">
        <title>Electrophorus voltai genome.</title>
        <authorList>
            <person name="Bian C."/>
        </authorList>
    </citation>
    <scope>NUCLEOTIDE SEQUENCE</scope>
    <source>
        <strain evidence="2">CB-2022</strain>
        <tissue evidence="2">Muscle</tissue>
    </source>
</reference>
<dbReference type="SUPFAM" id="SSF55136">
    <property type="entry name" value="Probable bacterial effector-binding domain"/>
    <property type="match status" value="1"/>
</dbReference>
<dbReference type="EMBL" id="JAROKS010000011">
    <property type="protein sequence ID" value="KAK1799567.1"/>
    <property type="molecule type" value="Genomic_DNA"/>
</dbReference>
<accession>A0AAD8ZID7</accession>
<feature type="compositionally biased region" description="Basic and acidic residues" evidence="1">
    <location>
        <begin position="234"/>
        <end position="252"/>
    </location>
</feature>
<dbReference type="GO" id="GO:0005634">
    <property type="term" value="C:nucleus"/>
    <property type="evidence" value="ECO:0007669"/>
    <property type="project" value="TreeGrafter"/>
</dbReference>